<accession>A0A4Z1CTL0</accession>
<gene>
    <name evidence="1" type="ORF">E5083_30285</name>
</gene>
<proteinExistence type="predicted"/>
<sequence>MSGANPVRRGKAVNHETGELVQMSFFEDDTLQRTRVRYDWTPHPGRHVNVPKVLLAKLYARDSGYTAKHRDLFFFYLAHSPDGAEPLRLTYKEIGEILGGRPATISTLLGTLHAGGLLLEAEKIGRITFYRVNPRAAFDGPAATQVEAVKDARFPVVPAPASAAQKKKEAS</sequence>
<protein>
    <submittedName>
        <fullName evidence="1">Helix-turn-helix domain-containing protein</fullName>
    </submittedName>
</protein>
<dbReference type="Proteomes" id="UP000298159">
    <property type="component" value="Unassembled WGS sequence"/>
</dbReference>
<reference evidence="1 2" key="1">
    <citation type="submission" date="2019-04" db="EMBL/GenBank/DDBJ databases">
        <title>Streptomyces sp. nov. Bv016 isolated from bark of Buahinia variegata.</title>
        <authorList>
            <person name="Kanchanasin P."/>
            <person name="Tanasupawat S."/>
            <person name="Yuki M."/>
            <person name="Kudo T."/>
        </authorList>
    </citation>
    <scope>NUCLEOTIDE SEQUENCE [LARGE SCALE GENOMIC DNA]</scope>
    <source>
        <strain evidence="1 2">Bv016</strain>
    </source>
</reference>
<keyword evidence="2" id="KW-1185">Reference proteome</keyword>
<comment type="caution">
    <text evidence="1">The sequence shown here is derived from an EMBL/GenBank/DDBJ whole genome shotgun (WGS) entry which is preliminary data.</text>
</comment>
<organism evidence="1 2">
    <name type="scientific">Streptomyces bauhiniae</name>
    <dbReference type="NCBI Taxonomy" id="2340725"/>
    <lineage>
        <taxon>Bacteria</taxon>
        <taxon>Bacillati</taxon>
        <taxon>Actinomycetota</taxon>
        <taxon>Actinomycetes</taxon>
        <taxon>Kitasatosporales</taxon>
        <taxon>Streptomycetaceae</taxon>
        <taxon>Streptomyces</taxon>
    </lineage>
</organism>
<name>A0A4Z1CTL0_9ACTN</name>
<dbReference type="AlphaFoldDB" id="A0A4Z1CTL0"/>
<evidence type="ECO:0000313" key="2">
    <source>
        <dbReference type="Proteomes" id="UP000298159"/>
    </source>
</evidence>
<dbReference type="RefSeq" id="WP_135788874.1">
    <property type="nucleotide sequence ID" value="NZ_SRRT01000013.1"/>
</dbReference>
<evidence type="ECO:0000313" key="1">
    <source>
        <dbReference type="EMBL" id="TGN72228.1"/>
    </source>
</evidence>
<dbReference type="GeneID" id="95451863"/>
<dbReference type="EMBL" id="SRRT01000013">
    <property type="protein sequence ID" value="TGN72228.1"/>
    <property type="molecule type" value="Genomic_DNA"/>
</dbReference>